<feature type="non-terminal residue" evidence="1">
    <location>
        <position position="1"/>
    </location>
</feature>
<dbReference type="Proteomes" id="UP000807025">
    <property type="component" value="Unassembled WGS sequence"/>
</dbReference>
<name>A0A9P5ZFE4_PLEER</name>
<organism evidence="1 2">
    <name type="scientific">Pleurotus eryngii</name>
    <name type="common">Boletus of the steppes</name>
    <dbReference type="NCBI Taxonomy" id="5323"/>
    <lineage>
        <taxon>Eukaryota</taxon>
        <taxon>Fungi</taxon>
        <taxon>Dikarya</taxon>
        <taxon>Basidiomycota</taxon>
        <taxon>Agaricomycotina</taxon>
        <taxon>Agaricomycetes</taxon>
        <taxon>Agaricomycetidae</taxon>
        <taxon>Agaricales</taxon>
        <taxon>Pleurotineae</taxon>
        <taxon>Pleurotaceae</taxon>
        <taxon>Pleurotus</taxon>
    </lineage>
</organism>
<comment type="caution">
    <text evidence="1">The sequence shown here is derived from an EMBL/GenBank/DDBJ whole genome shotgun (WGS) entry which is preliminary data.</text>
</comment>
<dbReference type="OrthoDB" id="3257338at2759"/>
<evidence type="ECO:0000313" key="1">
    <source>
        <dbReference type="EMBL" id="KAF9486724.1"/>
    </source>
</evidence>
<keyword evidence="2" id="KW-1185">Reference proteome</keyword>
<proteinExistence type="predicted"/>
<gene>
    <name evidence="1" type="ORF">BDN71DRAFT_1405771</name>
</gene>
<protein>
    <submittedName>
        <fullName evidence="1">Uncharacterized protein</fullName>
    </submittedName>
</protein>
<accession>A0A9P5ZFE4</accession>
<reference evidence="1" key="1">
    <citation type="submission" date="2020-11" db="EMBL/GenBank/DDBJ databases">
        <authorList>
            <consortium name="DOE Joint Genome Institute"/>
            <person name="Ahrendt S."/>
            <person name="Riley R."/>
            <person name="Andreopoulos W."/>
            <person name="Labutti K."/>
            <person name="Pangilinan J."/>
            <person name="Ruiz-Duenas F.J."/>
            <person name="Barrasa J.M."/>
            <person name="Sanchez-Garcia M."/>
            <person name="Camarero S."/>
            <person name="Miyauchi S."/>
            <person name="Serrano A."/>
            <person name="Linde D."/>
            <person name="Babiker R."/>
            <person name="Drula E."/>
            <person name="Ayuso-Fernandez I."/>
            <person name="Pacheco R."/>
            <person name="Padilla G."/>
            <person name="Ferreira P."/>
            <person name="Barriuso J."/>
            <person name="Kellner H."/>
            <person name="Castanera R."/>
            <person name="Alfaro M."/>
            <person name="Ramirez L."/>
            <person name="Pisabarro A.G."/>
            <person name="Kuo A."/>
            <person name="Tritt A."/>
            <person name="Lipzen A."/>
            <person name="He G."/>
            <person name="Yan M."/>
            <person name="Ng V."/>
            <person name="Cullen D."/>
            <person name="Martin F."/>
            <person name="Rosso M.-N."/>
            <person name="Henrissat B."/>
            <person name="Hibbett D."/>
            <person name="Martinez A.T."/>
            <person name="Grigoriev I.V."/>
        </authorList>
    </citation>
    <scope>NUCLEOTIDE SEQUENCE</scope>
    <source>
        <strain evidence="1">ATCC 90797</strain>
    </source>
</reference>
<sequence length="257" mass="29508">ETIKLLLPSNIITTTPCDSKLTVYEWRLCYGLAFDCLAELRRHLLVLNTMYQSKDSLICGQHHNTRSNTLIHGVQSRIKYISNKYCACRTALVALSQPLEKTGSWENIIWPLLDTDIRGLREGEDASSSEGRHQLSWIWSSQCTSDAELTEGMNEALQIEWCKARARAQQWQEECILLWEEMCRVIEFHKWQAQVWETRANEASTPGARAYALRQQQTKQDLISRCQDTWAGVEWLLQSGEGKAVAGEQLVEYRSPT</sequence>
<dbReference type="EMBL" id="MU154974">
    <property type="protein sequence ID" value="KAF9486724.1"/>
    <property type="molecule type" value="Genomic_DNA"/>
</dbReference>
<evidence type="ECO:0000313" key="2">
    <source>
        <dbReference type="Proteomes" id="UP000807025"/>
    </source>
</evidence>
<dbReference type="AlphaFoldDB" id="A0A9P5ZFE4"/>